<protein>
    <submittedName>
        <fullName evidence="2">Uncharacterized protein</fullName>
    </submittedName>
</protein>
<reference evidence="2 3" key="1">
    <citation type="submission" date="2014-07" db="EMBL/GenBank/DDBJ databases">
        <title>Unique and conserved regions in Vibrio harveyi and related species in comparison with the shrimp pathogen Vibrio harveyi CAIM 1792.</title>
        <authorList>
            <person name="Espinoza-Valles I."/>
            <person name="Vora G."/>
            <person name="Leekitcharoenphon P."/>
            <person name="Ussery D."/>
            <person name="Hoj L."/>
            <person name="Gomez-Gil B."/>
        </authorList>
    </citation>
    <scope>NUCLEOTIDE SEQUENCE [LARGE SCALE GENOMIC DNA]</scope>
    <source>
        <strain evidence="3">CAIM 1854 / LMG 25443</strain>
    </source>
</reference>
<dbReference type="PATRIC" id="fig|1229493.5.peg.1185"/>
<evidence type="ECO:0000313" key="2">
    <source>
        <dbReference type="EMBL" id="KIF53341.1"/>
    </source>
</evidence>
<sequence length="114" mass="13043">MFLLNEVYFMDRKLKLLLMSMLFSMTFVSNASNLAPKHIRDAVESLNLHCPDGYQPIISFYERPEIQVNYFDPSIMAIESTEIHRIGCGQSELPLGEKHCMLVECTQPISETGQ</sequence>
<evidence type="ECO:0000256" key="1">
    <source>
        <dbReference type="SAM" id="SignalP"/>
    </source>
</evidence>
<comment type="caution">
    <text evidence="2">The sequence shown here is derived from an EMBL/GenBank/DDBJ whole genome shotgun (WGS) entry which is preliminary data.</text>
</comment>
<dbReference type="Proteomes" id="UP000031586">
    <property type="component" value="Unassembled WGS sequence"/>
</dbReference>
<dbReference type="EMBL" id="JPRD01000015">
    <property type="protein sequence ID" value="KIF53341.1"/>
    <property type="molecule type" value="Genomic_DNA"/>
</dbReference>
<organism evidence="2 3">
    <name type="scientific">Vibrio owensii CAIM 1854 = LMG 25443</name>
    <dbReference type="NCBI Taxonomy" id="1229493"/>
    <lineage>
        <taxon>Bacteria</taxon>
        <taxon>Pseudomonadati</taxon>
        <taxon>Pseudomonadota</taxon>
        <taxon>Gammaproteobacteria</taxon>
        <taxon>Vibrionales</taxon>
        <taxon>Vibrionaceae</taxon>
        <taxon>Vibrio</taxon>
    </lineage>
</organism>
<name>A0A0C1ZJJ4_9VIBR</name>
<feature type="chain" id="PRO_5002144394" evidence="1">
    <location>
        <begin position="32"/>
        <end position="114"/>
    </location>
</feature>
<proteinExistence type="predicted"/>
<gene>
    <name evidence="2" type="ORF">H735_10480</name>
</gene>
<feature type="signal peptide" evidence="1">
    <location>
        <begin position="1"/>
        <end position="31"/>
    </location>
</feature>
<evidence type="ECO:0000313" key="3">
    <source>
        <dbReference type="Proteomes" id="UP000031586"/>
    </source>
</evidence>
<accession>A0A0C1ZJJ4</accession>
<keyword evidence="1" id="KW-0732">Signal</keyword>
<dbReference type="AlphaFoldDB" id="A0A0C1ZJJ4"/>